<proteinExistence type="predicted"/>
<evidence type="ECO:0000256" key="10">
    <source>
        <dbReference type="ARBA" id="ARBA00081544"/>
    </source>
</evidence>
<dbReference type="PROSITE" id="PS50174">
    <property type="entry name" value="G_PATCH"/>
    <property type="match status" value="1"/>
</dbReference>
<name>A0A178F4R1_TRIRU</name>
<evidence type="ECO:0000259" key="13">
    <source>
        <dbReference type="PROSITE" id="PS50127"/>
    </source>
</evidence>
<protein>
    <recommendedName>
        <fullName evidence="8">SUMO-conjugating enzyme UBC9</fullName>
    </recommendedName>
    <alternativeName>
        <fullName evidence="9">Ubiquitin carrier protein 9</fullName>
    </alternativeName>
    <alternativeName>
        <fullName evidence="10">Ubiquitin-conjugating enzyme E2-18 kDa</fullName>
    </alternativeName>
</protein>
<dbReference type="GO" id="GO:0045292">
    <property type="term" value="P:mRNA cis splicing, via spliceosome"/>
    <property type="evidence" value="ECO:0007669"/>
    <property type="project" value="InterPro"/>
</dbReference>
<dbReference type="Proteomes" id="UP000243015">
    <property type="component" value="Unassembled WGS sequence"/>
</dbReference>
<comment type="subcellular location">
    <subcellularLocation>
        <location evidence="1">Nucleus</location>
    </subcellularLocation>
</comment>
<gene>
    <name evidence="15" type="ORF">A7C99_2333</name>
</gene>
<evidence type="ECO:0000256" key="6">
    <source>
        <dbReference type="ARBA" id="ARBA00022840"/>
    </source>
</evidence>
<feature type="region of interest" description="Disordered" evidence="12">
    <location>
        <begin position="194"/>
        <end position="364"/>
    </location>
</feature>
<feature type="compositionally biased region" description="Basic and acidic residues" evidence="12">
    <location>
        <begin position="346"/>
        <end position="357"/>
    </location>
</feature>
<dbReference type="PROSITE" id="PS50127">
    <property type="entry name" value="UBC_2"/>
    <property type="match status" value="1"/>
</dbReference>
<dbReference type="SMART" id="SM00212">
    <property type="entry name" value="UBCc"/>
    <property type="match status" value="1"/>
</dbReference>
<accession>A0A178F4R1</accession>
<dbReference type="PANTHER" id="PTHR13288">
    <property type="entry name" value="SPLICING FACTOR 45 SPF45"/>
    <property type="match status" value="1"/>
</dbReference>
<evidence type="ECO:0000256" key="11">
    <source>
        <dbReference type="PROSITE-ProRule" id="PRU10133"/>
    </source>
</evidence>
<feature type="compositionally biased region" description="Low complexity" evidence="12">
    <location>
        <begin position="284"/>
        <end position="293"/>
    </location>
</feature>
<evidence type="ECO:0000256" key="3">
    <source>
        <dbReference type="ARBA" id="ARBA00022679"/>
    </source>
</evidence>
<evidence type="ECO:0000313" key="15">
    <source>
        <dbReference type="EMBL" id="OAL66936.1"/>
    </source>
</evidence>
<feature type="active site" description="Glycyl thioester intermediate" evidence="11">
    <location>
        <position position="608"/>
    </location>
</feature>
<keyword evidence="5" id="KW-0833">Ubl conjugation pathway</keyword>
<dbReference type="Pfam" id="PF01585">
    <property type="entry name" value="G-patch"/>
    <property type="match status" value="1"/>
</dbReference>
<evidence type="ECO:0000256" key="8">
    <source>
        <dbReference type="ARBA" id="ARBA00039165"/>
    </source>
</evidence>
<dbReference type="InterPro" id="IPR012677">
    <property type="entry name" value="Nucleotide-bd_a/b_plait_sf"/>
</dbReference>
<dbReference type="GO" id="GO:0016925">
    <property type="term" value="P:protein sumoylation"/>
    <property type="evidence" value="ECO:0007669"/>
    <property type="project" value="UniProtKB-ARBA"/>
</dbReference>
<evidence type="ECO:0000256" key="7">
    <source>
        <dbReference type="ARBA" id="ARBA00023242"/>
    </source>
</evidence>
<dbReference type="GO" id="GO:0003676">
    <property type="term" value="F:nucleic acid binding"/>
    <property type="evidence" value="ECO:0007669"/>
    <property type="project" value="InterPro"/>
</dbReference>
<dbReference type="EMBL" id="LHPM01000012">
    <property type="protein sequence ID" value="OAL66936.1"/>
    <property type="molecule type" value="Genomic_DNA"/>
</dbReference>
<comment type="caution">
    <text evidence="15">The sequence shown here is derived from an EMBL/GenBank/DDBJ whole genome shotgun (WGS) entry which is preliminary data.</text>
</comment>
<evidence type="ECO:0000256" key="9">
    <source>
        <dbReference type="ARBA" id="ARBA00044296"/>
    </source>
</evidence>
<feature type="region of interest" description="Disordered" evidence="12">
    <location>
        <begin position="396"/>
        <end position="434"/>
    </location>
</feature>
<dbReference type="InterPro" id="IPR000608">
    <property type="entry name" value="UBC"/>
</dbReference>
<keyword evidence="4" id="KW-0547">Nucleotide-binding</keyword>
<feature type="compositionally biased region" description="Low complexity" evidence="12">
    <location>
        <begin position="331"/>
        <end position="342"/>
    </location>
</feature>
<dbReference type="Pfam" id="PF00179">
    <property type="entry name" value="UQ_con"/>
    <property type="match status" value="1"/>
</dbReference>
<evidence type="ECO:0000313" key="16">
    <source>
        <dbReference type="Proteomes" id="UP000243015"/>
    </source>
</evidence>
<dbReference type="CDD" id="cd23798">
    <property type="entry name" value="UBCc_UBE2I"/>
    <property type="match status" value="1"/>
</dbReference>
<evidence type="ECO:0000256" key="2">
    <source>
        <dbReference type="ARBA" id="ARBA00004718"/>
    </source>
</evidence>
<dbReference type="SUPFAM" id="SSF54495">
    <property type="entry name" value="UBC-like"/>
    <property type="match status" value="1"/>
</dbReference>
<evidence type="ECO:0000256" key="12">
    <source>
        <dbReference type="SAM" id="MobiDB-lite"/>
    </source>
</evidence>
<dbReference type="GO" id="GO:0005524">
    <property type="term" value="F:ATP binding"/>
    <property type="evidence" value="ECO:0007669"/>
    <property type="project" value="UniProtKB-KW"/>
</dbReference>
<dbReference type="PROSITE" id="PS00183">
    <property type="entry name" value="UBC_1"/>
    <property type="match status" value="1"/>
</dbReference>
<feature type="compositionally biased region" description="Polar residues" evidence="12">
    <location>
        <begin position="301"/>
        <end position="313"/>
    </location>
</feature>
<comment type="pathway">
    <text evidence="2">Protein modification; protein sumoylation.</text>
</comment>
<dbReference type="VEuPathDB" id="FungiDB:TERG_04596"/>
<dbReference type="InterPro" id="IPR016135">
    <property type="entry name" value="UBQ-conjugating_enzyme/RWD"/>
</dbReference>
<evidence type="ECO:0000256" key="4">
    <source>
        <dbReference type="ARBA" id="ARBA00022741"/>
    </source>
</evidence>
<dbReference type="InterPro" id="IPR040052">
    <property type="entry name" value="RBM17"/>
</dbReference>
<reference evidence="15 16" key="1">
    <citation type="submission" date="2016-05" db="EMBL/GenBank/DDBJ databases">
        <title>Genome sequencing of Trichophyton rubrum CMCC(F)T1i isolated from hair.</title>
        <authorList>
            <person name="Zhan P."/>
            <person name="Tao Y."/>
            <person name="Liu W."/>
        </authorList>
    </citation>
    <scope>NUCLEOTIDE SEQUENCE [LARGE SCALE GENOMIC DNA]</scope>
    <source>
        <strain evidence="16">CMCC(F)T1i</strain>
    </source>
</reference>
<feature type="compositionally biased region" description="Polar residues" evidence="12">
    <location>
        <begin position="87"/>
        <end position="102"/>
    </location>
</feature>
<keyword evidence="7" id="KW-0539">Nucleus</keyword>
<dbReference type="Gene3D" id="3.10.110.10">
    <property type="entry name" value="Ubiquitin Conjugating Enzyme"/>
    <property type="match status" value="1"/>
</dbReference>
<sequence>MSSEKMTTPKPGMSLYANLLDTHESASISRAPVVFKQATDASQDDPAMKKQQISAASLRFQPTKRPQLPSQRLKAKSGISKPPVIISSASPATPDQGTTSGAVTAGRPTGKSTLADWTATADDDDVNGYYGGEKRQRGGRKKRKKNYESEVILQNWDDIYDPTRPNSYEAYKHSDEKIQEVREWKDRLYAHRLAQQYNSDSDSDEERSRLQMNRQFAPPPSFAPPPNLNAPPEESPEPERTFSEAVPQPAVEIPDDSTGEEAYARRLRLSANINQPEPSPQPSQPSQLSQPSPTDEAPASTAPTSQNSNTATISRPPVRYALPAAPGDLPATEAELEATLANEQEDVNKEGDEDAPRSLRPGQKGFAERLLTKYGWTKGSGLGANESGIVNPLQVKVQKQKKKSDSEGRGVAPPGGPRGKIVGGGRKQEEQGKFGPMSDVVILHGMVDGLDLDAELESGELMQEIGDECGEKYGRVERVYIDRNSKDRIPVFIKFTNQLSALRLSSKQLAPFSPSKMSLCINRLTEERKQWRRDHPFGFFAKPYRTPQGALDLKRWECGVPGKSKTLWDGGLFKLDLIFPDEYPTKPPKCKFVPPLFHPNVYPSGTVCLSILAEDDGWKPAITIKQILLGIQDLLDDPNPESPAQAEAYNLFKKDRPAYEKKVRQVVKEHPAV</sequence>
<dbReference type="GO" id="GO:0019789">
    <property type="term" value="F:SUMO transferase activity"/>
    <property type="evidence" value="ECO:0007669"/>
    <property type="project" value="UniProtKB-ARBA"/>
</dbReference>
<dbReference type="VEuPathDB" id="FungiDB:TERG_04597"/>
<dbReference type="AlphaFoldDB" id="A0A178F4R1"/>
<dbReference type="PANTHER" id="PTHR13288:SF8">
    <property type="entry name" value="SPLICING FACTOR 45"/>
    <property type="match status" value="1"/>
</dbReference>
<evidence type="ECO:0000256" key="5">
    <source>
        <dbReference type="ARBA" id="ARBA00022786"/>
    </source>
</evidence>
<dbReference type="FunFam" id="3.10.110.10:FF:000035">
    <property type="entry name" value="SUMO-conjugating enzyme ubc9"/>
    <property type="match status" value="1"/>
</dbReference>
<feature type="compositionally biased region" description="Pro residues" evidence="12">
    <location>
        <begin position="217"/>
        <end position="229"/>
    </location>
</feature>
<keyword evidence="6" id="KW-0067">ATP-binding</keyword>
<dbReference type="GO" id="GO:0071011">
    <property type="term" value="C:precatalytic spliceosome"/>
    <property type="evidence" value="ECO:0007669"/>
    <property type="project" value="TreeGrafter"/>
</dbReference>
<feature type="region of interest" description="Disordered" evidence="12">
    <location>
        <begin position="59"/>
        <end position="172"/>
    </location>
</feature>
<dbReference type="GO" id="GO:0005694">
    <property type="term" value="C:chromosome"/>
    <property type="evidence" value="ECO:0007669"/>
    <property type="project" value="UniProtKB-ARBA"/>
</dbReference>
<evidence type="ECO:0000256" key="1">
    <source>
        <dbReference type="ARBA" id="ARBA00004123"/>
    </source>
</evidence>
<dbReference type="InterPro" id="IPR000467">
    <property type="entry name" value="G_patch_dom"/>
</dbReference>
<dbReference type="Gene3D" id="3.30.70.330">
    <property type="match status" value="1"/>
</dbReference>
<dbReference type="InterPro" id="IPR023313">
    <property type="entry name" value="UBQ-conjugating_AS"/>
</dbReference>
<dbReference type="SMART" id="SM00443">
    <property type="entry name" value="G_patch"/>
    <property type="match status" value="1"/>
</dbReference>
<keyword evidence="3" id="KW-0808">Transferase</keyword>
<organism evidence="15 16">
    <name type="scientific">Trichophyton rubrum</name>
    <name type="common">Athlete's foot fungus</name>
    <name type="synonym">Epidermophyton rubrum</name>
    <dbReference type="NCBI Taxonomy" id="5551"/>
    <lineage>
        <taxon>Eukaryota</taxon>
        <taxon>Fungi</taxon>
        <taxon>Dikarya</taxon>
        <taxon>Ascomycota</taxon>
        <taxon>Pezizomycotina</taxon>
        <taxon>Eurotiomycetes</taxon>
        <taxon>Eurotiomycetidae</taxon>
        <taxon>Onygenales</taxon>
        <taxon>Arthrodermataceae</taxon>
        <taxon>Trichophyton</taxon>
    </lineage>
</organism>
<evidence type="ECO:0000259" key="14">
    <source>
        <dbReference type="PROSITE" id="PS50174"/>
    </source>
</evidence>
<feature type="domain" description="G-patch" evidence="14">
    <location>
        <begin position="363"/>
        <end position="414"/>
    </location>
</feature>
<feature type="domain" description="UBC core" evidence="13">
    <location>
        <begin position="519"/>
        <end position="672"/>
    </location>
</feature>